<gene>
    <name evidence="2" type="ORF">H9943_05590</name>
</gene>
<proteinExistence type="predicted"/>
<dbReference type="EMBL" id="DWYA01000052">
    <property type="protein sequence ID" value="HJB39852.1"/>
    <property type="molecule type" value="Genomic_DNA"/>
</dbReference>
<organism evidence="2 3">
    <name type="scientific">Candidatus Ruthenibacterium avium</name>
    <dbReference type="NCBI Taxonomy" id="2838751"/>
    <lineage>
        <taxon>Bacteria</taxon>
        <taxon>Bacillati</taxon>
        <taxon>Bacillota</taxon>
        <taxon>Clostridia</taxon>
        <taxon>Eubacteriales</taxon>
        <taxon>Oscillospiraceae</taxon>
        <taxon>Ruthenibacterium</taxon>
    </lineage>
</organism>
<evidence type="ECO:0000313" key="2">
    <source>
        <dbReference type="EMBL" id="HJB39852.1"/>
    </source>
</evidence>
<dbReference type="Proteomes" id="UP000824209">
    <property type="component" value="Unassembled WGS sequence"/>
</dbReference>
<keyword evidence="1" id="KW-0812">Transmembrane</keyword>
<reference evidence="2" key="1">
    <citation type="journal article" date="2021" name="PeerJ">
        <title>Extensive microbial diversity within the chicken gut microbiome revealed by metagenomics and culture.</title>
        <authorList>
            <person name="Gilroy R."/>
            <person name="Ravi A."/>
            <person name="Getino M."/>
            <person name="Pursley I."/>
            <person name="Horton D.L."/>
            <person name="Alikhan N.F."/>
            <person name="Baker D."/>
            <person name="Gharbi K."/>
            <person name="Hall N."/>
            <person name="Watson M."/>
            <person name="Adriaenssens E.M."/>
            <person name="Foster-Nyarko E."/>
            <person name="Jarju S."/>
            <person name="Secka A."/>
            <person name="Antonio M."/>
            <person name="Oren A."/>
            <person name="Chaudhuri R.R."/>
            <person name="La Ragione R."/>
            <person name="Hildebrand F."/>
            <person name="Pallen M.J."/>
        </authorList>
    </citation>
    <scope>NUCLEOTIDE SEQUENCE</scope>
    <source>
        <strain evidence="2">ChiBcec8-14828</strain>
    </source>
</reference>
<name>A0A9D2M2K2_9FIRM</name>
<feature type="transmembrane region" description="Helical" evidence="1">
    <location>
        <begin position="49"/>
        <end position="70"/>
    </location>
</feature>
<sequence length="74" mass="8299">MNEPQMETSCLCDLLFKDTRFEPMKKRVNCFCDRHPHALLTVALAAMPIGMIAAVFAVTALFSLPVLLVMQAMR</sequence>
<dbReference type="AlphaFoldDB" id="A0A9D2M2K2"/>
<evidence type="ECO:0000313" key="3">
    <source>
        <dbReference type="Proteomes" id="UP000824209"/>
    </source>
</evidence>
<accession>A0A9D2M2K2</accession>
<keyword evidence="1" id="KW-0472">Membrane</keyword>
<keyword evidence="1" id="KW-1133">Transmembrane helix</keyword>
<comment type="caution">
    <text evidence="2">The sequence shown here is derived from an EMBL/GenBank/DDBJ whole genome shotgun (WGS) entry which is preliminary data.</text>
</comment>
<protein>
    <submittedName>
        <fullName evidence="2">Uncharacterized protein</fullName>
    </submittedName>
</protein>
<reference evidence="2" key="2">
    <citation type="submission" date="2021-04" db="EMBL/GenBank/DDBJ databases">
        <authorList>
            <person name="Gilroy R."/>
        </authorList>
    </citation>
    <scope>NUCLEOTIDE SEQUENCE</scope>
    <source>
        <strain evidence="2">ChiBcec8-14828</strain>
    </source>
</reference>
<evidence type="ECO:0000256" key="1">
    <source>
        <dbReference type="SAM" id="Phobius"/>
    </source>
</evidence>